<organism evidence="1">
    <name type="scientific">marine sediment metagenome</name>
    <dbReference type="NCBI Taxonomy" id="412755"/>
    <lineage>
        <taxon>unclassified sequences</taxon>
        <taxon>metagenomes</taxon>
        <taxon>ecological metagenomes</taxon>
    </lineage>
</organism>
<evidence type="ECO:0000313" key="1">
    <source>
        <dbReference type="EMBL" id="GAH71779.1"/>
    </source>
</evidence>
<dbReference type="Gene3D" id="3.40.50.10490">
    <property type="entry name" value="Glucose-6-phosphate isomerase like protein, domain 1"/>
    <property type="match status" value="1"/>
</dbReference>
<dbReference type="CDD" id="cd05009">
    <property type="entry name" value="SIS_GlmS_GlmD_2"/>
    <property type="match status" value="1"/>
</dbReference>
<dbReference type="PANTHER" id="PTHR10937">
    <property type="entry name" value="GLUCOSAMINE--FRUCTOSE-6-PHOSPHATE AMINOTRANSFERASE, ISOMERIZING"/>
    <property type="match status" value="1"/>
</dbReference>
<proteinExistence type="predicted"/>
<dbReference type="InterPro" id="IPR046348">
    <property type="entry name" value="SIS_dom_sf"/>
</dbReference>
<feature type="non-terminal residue" evidence="1">
    <location>
        <position position="1"/>
    </location>
</feature>
<evidence type="ECO:0008006" key="2">
    <source>
        <dbReference type="Google" id="ProtNLM"/>
    </source>
</evidence>
<dbReference type="SUPFAM" id="SSF53697">
    <property type="entry name" value="SIS domain"/>
    <property type="match status" value="1"/>
</dbReference>
<gene>
    <name evidence="1" type="ORF">S03H2_47444</name>
</gene>
<dbReference type="InterPro" id="IPR035490">
    <property type="entry name" value="GlmS/FrlB_SIS"/>
</dbReference>
<accession>X1J0B0</accession>
<name>X1J0B0_9ZZZZ</name>
<dbReference type="PANTHER" id="PTHR10937:SF0">
    <property type="entry name" value="GLUTAMINE--FRUCTOSE-6-PHOSPHATE TRANSAMINASE (ISOMERIZING)"/>
    <property type="match status" value="1"/>
</dbReference>
<dbReference type="GO" id="GO:0006047">
    <property type="term" value="P:UDP-N-acetylglucosamine metabolic process"/>
    <property type="evidence" value="ECO:0007669"/>
    <property type="project" value="TreeGrafter"/>
</dbReference>
<dbReference type="GO" id="GO:0006487">
    <property type="term" value="P:protein N-linked glycosylation"/>
    <property type="evidence" value="ECO:0007669"/>
    <property type="project" value="TreeGrafter"/>
</dbReference>
<protein>
    <recommendedName>
        <fullName evidence="2">SIS domain-containing protein</fullName>
    </recommendedName>
</protein>
<sequence>NLYLEEIQLFHKIFYEASNEIDKIISFLGRDVKFLEFIARGPSIATASQAALNFKEIVKEKSEALSVGLFRHGCIEMLDENFKMVVLSSSLPDFELNSQLIKNLLAKWSVGKIFHITNQNFLRNENKRLYIFKHQVTNPYIAPIMEIVILQLIFYKLALIKGLDPGKFKYATKITKEG</sequence>
<dbReference type="AlphaFoldDB" id="X1J0B0"/>
<reference evidence="1" key="1">
    <citation type="journal article" date="2014" name="Front. Microbiol.">
        <title>High frequency of phylogenetically diverse reductive dehalogenase-homologous genes in deep subseafloor sedimentary metagenomes.</title>
        <authorList>
            <person name="Kawai M."/>
            <person name="Futagami T."/>
            <person name="Toyoda A."/>
            <person name="Takaki Y."/>
            <person name="Nishi S."/>
            <person name="Hori S."/>
            <person name="Arai W."/>
            <person name="Tsubouchi T."/>
            <person name="Morono Y."/>
            <person name="Uchiyama I."/>
            <person name="Ito T."/>
            <person name="Fujiyama A."/>
            <person name="Inagaki F."/>
            <person name="Takami H."/>
        </authorList>
    </citation>
    <scope>NUCLEOTIDE SEQUENCE</scope>
    <source>
        <strain evidence="1">Expedition CK06-06</strain>
    </source>
</reference>
<dbReference type="GO" id="GO:0097367">
    <property type="term" value="F:carbohydrate derivative binding"/>
    <property type="evidence" value="ECO:0007669"/>
    <property type="project" value="InterPro"/>
</dbReference>
<dbReference type="EMBL" id="BARU01029856">
    <property type="protein sequence ID" value="GAH71779.1"/>
    <property type="molecule type" value="Genomic_DNA"/>
</dbReference>
<dbReference type="GO" id="GO:0005829">
    <property type="term" value="C:cytosol"/>
    <property type="evidence" value="ECO:0007669"/>
    <property type="project" value="TreeGrafter"/>
</dbReference>
<comment type="caution">
    <text evidence="1">The sequence shown here is derived from an EMBL/GenBank/DDBJ whole genome shotgun (WGS) entry which is preliminary data.</text>
</comment>
<dbReference type="GO" id="GO:0004360">
    <property type="term" value="F:glutamine-fructose-6-phosphate transaminase (isomerizing) activity"/>
    <property type="evidence" value="ECO:0007669"/>
    <property type="project" value="TreeGrafter"/>
</dbReference>
<dbReference type="GO" id="GO:0006002">
    <property type="term" value="P:fructose 6-phosphate metabolic process"/>
    <property type="evidence" value="ECO:0007669"/>
    <property type="project" value="TreeGrafter"/>
</dbReference>